<protein>
    <submittedName>
        <fullName evidence="2">Uncharacterized protein</fullName>
    </submittedName>
</protein>
<dbReference type="AlphaFoldDB" id="A0A5P1EVQ9"/>
<reference evidence="3" key="1">
    <citation type="journal article" date="2017" name="Nat. Commun.">
        <title>The asparagus genome sheds light on the origin and evolution of a young Y chromosome.</title>
        <authorList>
            <person name="Harkess A."/>
            <person name="Zhou J."/>
            <person name="Xu C."/>
            <person name="Bowers J.E."/>
            <person name="Van der Hulst R."/>
            <person name="Ayyampalayam S."/>
            <person name="Mercati F."/>
            <person name="Riccardi P."/>
            <person name="McKain M.R."/>
            <person name="Kakrana A."/>
            <person name="Tang H."/>
            <person name="Ray J."/>
            <person name="Groenendijk J."/>
            <person name="Arikit S."/>
            <person name="Mathioni S.M."/>
            <person name="Nakano M."/>
            <person name="Shan H."/>
            <person name="Telgmann-Rauber A."/>
            <person name="Kanno A."/>
            <person name="Yue Z."/>
            <person name="Chen H."/>
            <person name="Li W."/>
            <person name="Chen Y."/>
            <person name="Xu X."/>
            <person name="Zhang Y."/>
            <person name="Luo S."/>
            <person name="Chen H."/>
            <person name="Gao J."/>
            <person name="Mao Z."/>
            <person name="Pires J.C."/>
            <person name="Luo M."/>
            <person name="Kudrna D."/>
            <person name="Wing R.A."/>
            <person name="Meyers B.C."/>
            <person name="Yi K."/>
            <person name="Kong H."/>
            <person name="Lavrijsen P."/>
            <person name="Sunseri F."/>
            <person name="Falavigna A."/>
            <person name="Ye Y."/>
            <person name="Leebens-Mack J.H."/>
            <person name="Chen G."/>
        </authorList>
    </citation>
    <scope>NUCLEOTIDE SEQUENCE [LARGE SCALE GENOMIC DNA]</scope>
    <source>
        <strain evidence="3">cv. DH0086</strain>
    </source>
</reference>
<name>A0A5P1EVQ9_ASPOF</name>
<dbReference type="EMBL" id="CM007385">
    <property type="protein sequence ID" value="ONK69992.1"/>
    <property type="molecule type" value="Genomic_DNA"/>
</dbReference>
<sequence>MGKMMAFFEGLMRQVMERQEVMQRCFQEAIEKRQDRMASRRRVTVRHEMSRLSPGEHELSCQRARTALPRRHHLLPPESHPANHTATSGHAPNPNLLVPNYSITIATVVANSPPPPTATATNSTGTVADVVAAPTNPVTTASPTPTTVASISFVKFYQSHLIHSIDRLQTSPDSIFGEVNGNRGRSLGGSVSLGAAFLDDRCK</sequence>
<accession>A0A5P1EVQ9</accession>
<dbReference type="Proteomes" id="UP000243459">
    <property type="component" value="Chromosome 5"/>
</dbReference>
<evidence type="ECO:0000256" key="1">
    <source>
        <dbReference type="SAM" id="MobiDB-lite"/>
    </source>
</evidence>
<keyword evidence="3" id="KW-1185">Reference proteome</keyword>
<dbReference type="Gramene" id="ONK69992">
    <property type="protein sequence ID" value="ONK69992"/>
    <property type="gene ID" value="A4U43_C05F29080"/>
</dbReference>
<evidence type="ECO:0000313" key="2">
    <source>
        <dbReference type="EMBL" id="ONK69992.1"/>
    </source>
</evidence>
<proteinExistence type="predicted"/>
<feature type="region of interest" description="Disordered" evidence="1">
    <location>
        <begin position="33"/>
        <end position="59"/>
    </location>
</feature>
<feature type="compositionally biased region" description="Basic and acidic residues" evidence="1">
    <location>
        <begin position="45"/>
        <end position="59"/>
    </location>
</feature>
<gene>
    <name evidence="2" type="ORF">A4U43_C05F29080</name>
</gene>
<organism evidence="2 3">
    <name type="scientific">Asparagus officinalis</name>
    <name type="common">Garden asparagus</name>
    <dbReference type="NCBI Taxonomy" id="4686"/>
    <lineage>
        <taxon>Eukaryota</taxon>
        <taxon>Viridiplantae</taxon>
        <taxon>Streptophyta</taxon>
        <taxon>Embryophyta</taxon>
        <taxon>Tracheophyta</taxon>
        <taxon>Spermatophyta</taxon>
        <taxon>Magnoliopsida</taxon>
        <taxon>Liliopsida</taxon>
        <taxon>Asparagales</taxon>
        <taxon>Asparagaceae</taxon>
        <taxon>Asparagoideae</taxon>
        <taxon>Asparagus</taxon>
    </lineage>
</organism>
<evidence type="ECO:0000313" key="3">
    <source>
        <dbReference type="Proteomes" id="UP000243459"/>
    </source>
</evidence>